<name>A0ABD1UGT9_9LAMI</name>
<feature type="compositionally biased region" description="Basic and acidic residues" evidence="1">
    <location>
        <begin position="12"/>
        <end position="27"/>
    </location>
</feature>
<keyword evidence="3" id="KW-1185">Reference proteome</keyword>
<proteinExistence type="predicted"/>
<organism evidence="2 3">
    <name type="scientific">Abeliophyllum distichum</name>
    <dbReference type="NCBI Taxonomy" id="126358"/>
    <lineage>
        <taxon>Eukaryota</taxon>
        <taxon>Viridiplantae</taxon>
        <taxon>Streptophyta</taxon>
        <taxon>Embryophyta</taxon>
        <taxon>Tracheophyta</taxon>
        <taxon>Spermatophyta</taxon>
        <taxon>Magnoliopsida</taxon>
        <taxon>eudicotyledons</taxon>
        <taxon>Gunneridae</taxon>
        <taxon>Pentapetalae</taxon>
        <taxon>asterids</taxon>
        <taxon>lamiids</taxon>
        <taxon>Lamiales</taxon>
        <taxon>Oleaceae</taxon>
        <taxon>Forsythieae</taxon>
        <taxon>Abeliophyllum</taxon>
    </lineage>
</organism>
<dbReference type="Proteomes" id="UP001604336">
    <property type="component" value="Unassembled WGS sequence"/>
</dbReference>
<reference evidence="3" key="1">
    <citation type="submission" date="2024-07" db="EMBL/GenBank/DDBJ databases">
        <title>Two chromosome-level genome assemblies of Korean endemic species Abeliophyllum distichum and Forsythia ovata (Oleaceae).</title>
        <authorList>
            <person name="Jang H."/>
        </authorList>
    </citation>
    <scope>NUCLEOTIDE SEQUENCE [LARGE SCALE GENOMIC DNA]</scope>
</reference>
<protein>
    <submittedName>
        <fullName evidence="2">Transcription factor-related</fullName>
    </submittedName>
</protein>
<evidence type="ECO:0000313" key="2">
    <source>
        <dbReference type="EMBL" id="KAL2524262.1"/>
    </source>
</evidence>
<feature type="region of interest" description="Disordered" evidence="1">
    <location>
        <begin position="12"/>
        <end position="46"/>
    </location>
</feature>
<gene>
    <name evidence="2" type="ORF">Adt_09316</name>
</gene>
<accession>A0ABD1UGT9</accession>
<evidence type="ECO:0000256" key="1">
    <source>
        <dbReference type="SAM" id="MobiDB-lite"/>
    </source>
</evidence>
<sequence length="117" mass="12903">MTDQQVKKIEALTEKIEAGEEDGRERNGAAAGGSGRPENGKVGHGRETQVNGLVELAFKVLLSGLEKEMKMADCERLKTLKGVLDVLIPIQGVKFFAATSMLQILLWTTIDDWIYKK</sequence>
<dbReference type="EMBL" id="JBFOLK010000003">
    <property type="protein sequence ID" value="KAL2524262.1"/>
    <property type="molecule type" value="Genomic_DNA"/>
</dbReference>
<evidence type="ECO:0000313" key="3">
    <source>
        <dbReference type="Proteomes" id="UP001604336"/>
    </source>
</evidence>
<dbReference type="AlphaFoldDB" id="A0ABD1UGT9"/>
<comment type="caution">
    <text evidence="2">The sequence shown here is derived from an EMBL/GenBank/DDBJ whole genome shotgun (WGS) entry which is preliminary data.</text>
</comment>